<organism evidence="1 2">
    <name type="scientific">Providencia stuartii</name>
    <dbReference type="NCBI Taxonomy" id="588"/>
    <lineage>
        <taxon>Bacteria</taxon>
        <taxon>Pseudomonadati</taxon>
        <taxon>Pseudomonadota</taxon>
        <taxon>Gammaproteobacteria</taxon>
        <taxon>Enterobacterales</taxon>
        <taxon>Morganellaceae</taxon>
        <taxon>Providencia</taxon>
    </lineage>
</organism>
<dbReference type="Proteomes" id="UP000179588">
    <property type="component" value="Unassembled WGS sequence"/>
</dbReference>
<gene>
    <name evidence="1" type="ORF">A3Q29_00245</name>
</gene>
<name>A0A1S1HVY2_PROST</name>
<comment type="caution">
    <text evidence="1">The sequence shown here is derived from an EMBL/GenBank/DDBJ whole genome shotgun (WGS) entry which is preliminary data.</text>
</comment>
<keyword evidence="2" id="KW-1185">Reference proteome</keyword>
<evidence type="ECO:0008006" key="3">
    <source>
        <dbReference type="Google" id="ProtNLM"/>
    </source>
</evidence>
<sequence length="110" mass="11915">MVYEKGIRRFVLCLSLSGCTVKKEMFPVGGSKADGTVTMAYSFGEFEKPIVDAQKAKEVAAQKCKVWGYADADPFGGQTTNCTQRGGFGSCSQTEVRVQYQCIGGKASEY</sequence>
<proteinExistence type="predicted"/>
<evidence type="ECO:0000313" key="1">
    <source>
        <dbReference type="EMBL" id="OHT26137.1"/>
    </source>
</evidence>
<protein>
    <recommendedName>
        <fullName evidence="3">Lipoprotein</fullName>
    </recommendedName>
</protein>
<accession>A0A1S1HVY2</accession>
<dbReference type="InterPro" id="IPR025731">
    <property type="entry name" value="YecR-like"/>
</dbReference>
<dbReference type="EMBL" id="LVIE01000001">
    <property type="protein sequence ID" value="OHT26137.1"/>
    <property type="molecule type" value="Genomic_DNA"/>
</dbReference>
<reference evidence="1 2" key="1">
    <citation type="submission" date="2016-03" db="EMBL/GenBank/DDBJ databases">
        <title>Genome sequence of Providencia stuartii strain, isolated from the salivary glands of larval Lucilia sericata.</title>
        <authorList>
            <person name="Yuan Y."/>
            <person name="Zhang Y."/>
            <person name="Fu S."/>
            <person name="Crippen T.L."/>
            <person name="Visi D."/>
            <person name="Benbow M.E."/>
            <person name="Allen M."/>
            <person name="Tomberlin J.K."/>
            <person name="Sze S.-H."/>
            <person name="Tarone A.M."/>
        </authorList>
    </citation>
    <scope>NUCLEOTIDE SEQUENCE [LARGE SCALE GENOMIC DNA]</scope>
    <source>
        <strain evidence="1 2">Crippen</strain>
    </source>
</reference>
<dbReference type="Pfam" id="PF13992">
    <property type="entry name" value="YecR"/>
    <property type="match status" value="1"/>
</dbReference>
<dbReference type="AlphaFoldDB" id="A0A1S1HVY2"/>
<evidence type="ECO:0000313" key="2">
    <source>
        <dbReference type="Proteomes" id="UP000179588"/>
    </source>
</evidence>